<keyword evidence="3" id="KW-1185">Reference proteome</keyword>
<evidence type="ECO:0000313" key="2">
    <source>
        <dbReference type="EMBL" id="GHP01716.1"/>
    </source>
</evidence>
<organism evidence="2 3">
    <name type="scientific">Pycnococcus provasolii</name>
    <dbReference type="NCBI Taxonomy" id="41880"/>
    <lineage>
        <taxon>Eukaryota</taxon>
        <taxon>Viridiplantae</taxon>
        <taxon>Chlorophyta</taxon>
        <taxon>Pseudoscourfieldiophyceae</taxon>
        <taxon>Pseudoscourfieldiales</taxon>
        <taxon>Pycnococcaceae</taxon>
        <taxon>Pycnococcus</taxon>
    </lineage>
</organism>
<feature type="compositionally biased region" description="Basic residues" evidence="1">
    <location>
        <begin position="156"/>
        <end position="165"/>
    </location>
</feature>
<name>A0A830H3L8_9CHLO</name>
<comment type="caution">
    <text evidence="2">The sequence shown here is derived from an EMBL/GenBank/DDBJ whole genome shotgun (WGS) entry which is preliminary data.</text>
</comment>
<accession>A0A830H3L8</accession>
<sequence>MAKQDAAGDNALGGEGFSWKAKGAGMAASFAPPKHEKLKRISFVDTKALGFDDDHLLDRERALLQKVYGAAAVLGAMPGAGDGVDDPRATLEQQIAARARVPPHHVAFWRTTAGRWPHEKKPPWRSARSKDMDPTGRRSVAAWEEQPHGTGSATKSARRASHRGARSPEEAQSYAATTPLEDPYSVEAVARRALVRSRGDERTRQSQRDVSRRQQRLQYSPSRGRSRPRSATTYDSSYATHHHHYHYHYEMPGMPPPHLNAQLMPSPYHASLSPLQSLAPAW</sequence>
<gene>
    <name evidence="2" type="ORF">PPROV_000047300</name>
</gene>
<feature type="compositionally biased region" description="Basic and acidic residues" evidence="1">
    <location>
        <begin position="197"/>
        <end position="212"/>
    </location>
</feature>
<protein>
    <submittedName>
        <fullName evidence="2">Uncharacterized protein</fullName>
    </submittedName>
</protein>
<feature type="compositionally biased region" description="Basic and acidic residues" evidence="1">
    <location>
        <begin position="116"/>
        <end position="136"/>
    </location>
</feature>
<dbReference type="Proteomes" id="UP000660262">
    <property type="component" value="Unassembled WGS sequence"/>
</dbReference>
<evidence type="ECO:0000256" key="1">
    <source>
        <dbReference type="SAM" id="MobiDB-lite"/>
    </source>
</evidence>
<feature type="region of interest" description="Disordered" evidence="1">
    <location>
        <begin position="195"/>
        <end position="234"/>
    </location>
</feature>
<evidence type="ECO:0000313" key="3">
    <source>
        <dbReference type="Proteomes" id="UP000660262"/>
    </source>
</evidence>
<proteinExistence type="predicted"/>
<dbReference type="EMBL" id="BNJQ01000001">
    <property type="protein sequence ID" value="GHP01716.1"/>
    <property type="molecule type" value="Genomic_DNA"/>
</dbReference>
<dbReference type="AlphaFoldDB" id="A0A830H3L8"/>
<feature type="region of interest" description="Disordered" evidence="1">
    <location>
        <begin position="111"/>
        <end position="179"/>
    </location>
</feature>
<reference evidence="2" key="1">
    <citation type="submission" date="2020-10" db="EMBL/GenBank/DDBJ databases">
        <title>Unveiling of a novel bifunctional photoreceptor, Dualchrome1, isolated from a cosmopolitan green alga.</title>
        <authorList>
            <person name="Suzuki S."/>
            <person name="Kawachi M."/>
        </authorList>
    </citation>
    <scope>NUCLEOTIDE SEQUENCE</scope>
    <source>
        <strain evidence="2">NIES 2893</strain>
    </source>
</reference>